<keyword evidence="1" id="KW-1133">Transmembrane helix</keyword>
<evidence type="ECO:0008006" key="3">
    <source>
        <dbReference type="Google" id="ProtNLM"/>
    </source>
</evidence>
<dbReference type="EMBL" id="DRWN01000063">
    <property type="protein sequence ID" value="HHK68973.1"/>
    <property type="molecule type" value="Genomic_DNA"/>
</dbReference>
<sequence>MNSSGVSKAAVIGVVVVVVAVAALAVFMLVPQGPRTIRLEALEFGFNGPSGGPKITVKAGETLRITLVNKGSADHEFMIVKDMKGLLTRLSEKVKELQSRGLKEEQITTSEEVEEIMDEHVAIKLLVGGKEATEVEVEPGDTLEYSVTFNERGTYYYLCAEFTATFPQTHADKGMYGTIVVEG</sequence>
<protein>
    <recommendedName>
        <fullName evidence="3">EfeO-type cupredoxin-like domain-containing protein</fullName>
    </recommendedName>
</protein>
<proteinExistence type="predicted"/>
<evidence type="ECO:0000313" key="2">
    <source>
        <dbReference type="EMBL" id="HHK68973.1"/>
    </source>
</evidence>
<dbReference type="SUPFAM" id="SSF49503">
    <property type="entry name" value="Cupredoxins"/>
    <property type="match status" value="1"/>
</dbReference>
<gene>
    <name evidence="2" type="ORF">ENM11_07485</name>
</gene>
<keyword evidence="1" id="KW-0472">Membrane</keyword>
<feature type="transmembrane region" description="Helical" evidence="1">
    <location>
        <begin position="6"/>
        <end position="30"/>
    </location>
</feature>
<name>A0A7C5QRY7_CALS0</name>
<evidence type="ECO:0000256" key="1">
    <source>
        <dbReference type="SAM" id="Phobius"/>
    </source>
</evidence>
<dbReference type="InterPro" id="IPR008972">
    <property type="entry name" value="Cupredoxin"/>
</dbReference>
<dbReference type="Gene3D" id="2.60.40.420">
    <property type="entry name" value="Cupredoxins - blue copper proteins"/>
    <property type="match status" value="1"/>
</dbReference>
<keyword evidence="1" id="KW-0812">Transmembrane</keyword>
<accession>A0A7C5QRY7</accession>
<dbReference type="AlphaFoldDB" id="A0A7C5QRY7"/>
<comment type="caution">
    <text evidence="2">The sequence shown here is derived from an EMBL/GenBank/DDBJ whole genome shotgun (WGS) entry which is preliminary data.</text>
</comment>
<reference evidence="2" key="1">
    <citation type="journal article" date="2020" name="mSystems">
        <title>Genome- and Community-Level Interaction Insights into Carbon Utilization and Element Cycling Functions of Hydrothermarchaeota in Hydrothermal Sediment.</title>
        <authorList>
            <person name="Zhou Z."/>
            <person name="Liu Y."/>
            <person name="Xu W."/>
            <person name="Pan J."/>
            <person name="Luo Z.H."/>
            <person name="Li M."/>
        </authorList>
    </citation>
    <scope>NUCLEOTIDE SEQUENCE [LARGE SCALE GENOMIC DNA]</scope>
    <source>
        <strain evidence="2">SpSt-1056</strain>
    </source>
</reference>
<organism evidence="2">
    <name type="scientific">Caldiarchaeum subterraneum</name>
    <dbReference type="NCBI Taxonomy" id="311458"/>
    <lineage>
        <taxon>Archaea</taxon>
        <taxon>Nitrososphaerota</taxon>
        <taxon>Candidatus Caldarchaeales</taxon>
        <taxon>Candidatus Caldarchaeaceae</taxon>
        <taxon>Candidatus Caldarchaeum</taxon>
    </lineage>
</organism>